<protein>
    <submittedName>
        <fullName evidence="2">Uncharacterized protein</fullName>
    </submittedName>
</protein>
<proteinExistence type="predicted"/>
<evidence type="ECO:0000313" key="3">
    <source>
        <dbReference type="Proteomes" id="UP000041601"/>
    </source>
</evidence>
<feature type="region of interest" description="Disordered" evidence="1">
    <location>
        <begin position="1"/>
        <end position="37"/>
    </location>
</feature>
<sequence>MSLLPSATDNNCMGVRDIAGPKMLGPHSHSKRNKVTHRLDPDKITVLTLLEIPLHAGKTSDSERAVLHRKTS</sequence>
<accession>A0ABP1YGE9</accession>
<gene>
    <name evidence="2" type="ORF">ERS137959_04604</name>
</gene>
<feature type="compositionally biased region" description="Polar residues" evidence="1">
    <location>
        <begin position="1"/>
        <end position="11"/>
    </location>
</feature>
<dbReference type="EMBL" id="CPXJ01000119">
    <property type="protein sequence ID" value="CNE76934.1"/>
    <property type="molecule type" value="Genomic_DNA"/>
</dbReference>
<evidence type="ECO:0000313" key="2">
    <source>
        <dbReference type="EMBL" id="CNE76934.1"/>
    </source>
</evidence>
<reference evidence="2 3" key="1">
    <citation type="submission" date="2015-03" db="EMBL/GenBank/DDBJ databases">
        <authorList>
            <consortium name="Pathogen Informatics"/>
            <person name="Murphy D."/>
        </authorList>
    </citation>
    <scope>NUCLEOTIDE SEQUENCE [LARGE SCALE GENOMIC DNA]</scope>
    <source>
        <strain evidence="2 3">IP05342</strain>
    </source>
</reference>
<evidence type="ECO:0000256" key="1">
    <source>
        <dbReference type="SAM" id="MobiDB-lite"/>
    </source>
</evidence>
<organism evidence="2 3">
    <name type="scientific">Yersinia enterocolitica</name>
    <dbReference type="NCBI Taxonomy" id="630"/>
    <lineage>
        <taxon>Bacteria</taxon>
        <taxon>Pseudomonadati</taxon>
        <taxon>Pseudomonadota</taxon>
        <taxon>Gammaproteobacteria</taxon>
        <taxon>Enterobacterales</taxon>
        <taxon>Yersiniaceae</taxon>
        <taxon>Yersinia</taxon>
    </lineage>
</organism>
<name>A0ABP1YGE9_YEREN</name>
<keyword evidence="3" id="KW-1185">Reference proteome</keyword>
<comment type="caution">
    <text evidence="2">The sequence shown here is derived from an EMBL/GenBank/DDBJ whole genome shotgun (WGS) entry which is preliminary data.</text>
</comment>
<dbReference type="Proteomes" id="UP000041601">
    <property type="component" value="Unassembled WGS sequence"/>
</dbReference>